<dbReference type="InterPro" id="IPR046817">
    <property type="entry name" value="MmeI_N"/>
</dbReference>
<dbReference type="InterPro" id="IPR046819">
    <property type="entry name" value="MmeI_hel"/>
</dbReference>
<evidence type="ECO:0000256" key="1">
    <source>
        <dbReference type="ARBA" id="ARBA00011900"/>
    </source>
</evidence>
<dbReference type="AlphaFoldDB" id="A0A3A5MRP7"/>
<evidence type="ECO:0000256" key="4">
    <source>
        <dbReference type="ARBA" id="ARBA00047942"/>
    </source>
</evidence>
<evidence type="ECO:0000313" key="10">
    <source>
        <dbReference type="EMBL" id="RJT91655.1"/>
    </source>
</evidence>
<dbReference type="InterPro" id="IPR046816">
    <property type="entry name" value="MmeI_Mtase"/>
</dbReference>
<proteinExistence type="predicted"/>
<evidence type="ECO:0000259" key="5">
    <source>
        <dbReference type="Pfam" id="PF20464"/>
    </source>
</evidence>
<keyword evidence="2 10" id="KW-0489">Methyltransferase</keyword>
<reference evidence="10 11" key="1">
    <citation type="submission" date="2018-09" db="EMBL/GenBank/DDBJ databases">
        <title>Novel species of Cryobacterium.</title>
        <authorList>
            <person name="Liu Q."/>
            <person name="Xin Y.-H."/>
        </authorList>
    </citation>
    <scope>NUCLEOTIDE SEQUENCE [LARGE SCALE GENOMIC DNA]</scope>
    <source>
        <strain evidence="10 11">Hh39</strain>
    </source>
</reference>
<feature type="domain" description="MmeI-like C-terminal" evidence="8">
    <location>
        <begin position="840"/>
        <end position="916"/>
    </location>
</feature>
<dbReference type="GO" id="GO:0009007">
    <property type="term" value="F:site-specific DNA-methyltransferase (adenine-specific) activity"/>
    <property type="evidence" value="ECO:0007669"/>
    <property type="project" value="UniProtKB-EC"/>
</dbReference>
<dbReference type="PANTHER" id="PTHR33841">
    <property type="entry name" value="DNA METHYLTRANSFERASE YEEA-RELATED"/>
    <property type="match status" value="1"/>
</dbReference>
<evidence type="ECO:0000313" key="11">
    <source>
        <dbReference type="Proteomes" id="UP000272015"/>
    </source>
</evidence>
<comment type="caution">
    <text evidence="10">The sequence shown here is derived from an EMBL/GenBank/DDBJ whole genome shotgun (WGS) entry which is preliminary data.</text>
</comment>
<protein>
    <recommendedName>
        <fullName evidence="1">site-specific DNA-methyltransferase (adenine-specific)</fullName>
        <ecNumber evidence="1">2.1.1.72</ecNumber>
    </recommendedName>
</protein>
<dbReference type="OrthoDB" id="4280289at2"/>
<sequence length="938" mass="104438">MPAPSLSMKEIRTRSSAFAARWADDVYEKGESQSFWNEFLAIFGIDRKRVAYFEKRAERFSTGNQGFIDLFWPGMLLVEQKSAGKDLAAADAQAFDYLDGLPAKDFPRAVVVSDFGHIKLTRFDEDGGASTYLIDTKNLEKEIDRFTFLAGYVQRDFTAAQEESVNAKAVKLMSNLYQEITRDHYSEHETAVFMTRVLFLLFGDDTGLWPRGLFHDLVDQSPVDGEAVAGTLDALFRALDRPETERSSRLSESIAPFPYVNGGIFNEHIEVPQFDSAMRAALLECCRFDWGSISPDVFGSMFQSVKAKVDRRAHGEHYTTPENISKTIDPLFMDSFRQQLAACGTNLNKLRAFHKSLADYTYLDPACGCGNFLVVAYREMRGLELEVLRKIRDVTGNEMLGSFEVANTLNVRPEQFFGIEIEEWPAAIAQTAMFLVDHQANMTLSQEFGEAPDRLPIRDAATIVVGNAIRLDWAEIVPPTDKTLVFGNPPFVGMAWLSASQQEDSRLAFAQLPEAKGERSGRLDYVASWYAKAISYARGYKARFAFVSTNSITQGDQARALDPIFRKANMAIDFGHRTFKWTSGAANAAAVFCTILGFSAAGTVKQKRLFDYPDVTGQPLESAPGSLNFYLIDSPLPGPSKRTKPLIPGLPLMSKGSQPTDGNHLTVTAEDYAEATGDTYAAKYLRPYRQSKEMIQGGERWCLWLVDAAPSDIKNSPFLKTRLTAVAAARLESPTPSVNAKASTPSLFTQIRQPKRKYLAVPEVSSENRDYIPMRYYEPDVIAGNKLIVIEDCPLWVFGYLQSAAFTAWVKTFAGRLKSDPSISPDLTYCVFPFIEPTGKKLVEFGAAVGGVLNARAIFPDEPLAALYSQVGMPLALRKAHERLDKLVDGMYGISNPTSSERVAMLLKKHHELVNSVPALFKLQEPVRRKAVRQRKSA</sequence>
<dbReference type="Pfam" id="PF20473">
    <property type="entry name" value="MmeI_Mtase"/>
    <property type="match status" value="1"/>
</dbReference>
<dbReference type="Pfam" id="PF20467">
    <property type="entry name" value="MmeI_C"/>
    <property type="match status" value="1"/>
</dbReference>
<dbReference type="Proteomes" id="UP000272015">
    <property type="component" value="Unassembled WGS sequence"/>
</dbReference>
<organism evidence="10 11">
    <name type="scientific">Cryobacterium melibiosiphilum</name>
    <dbReference type="NCBI Taxonomy" id="995039"/>
    <lineage>
        <taxon>Bacteria</taxon>
        <taxon>Bacillati</taxon>
        <taxon>Actinomycetota</taxon>
        <taxon>Actinomycetes</taxon>
        <taxon>Micrococcales</taxon>
        <taxon>Microbacteriaceae</taxon>
        <taxon>Cryobacterium</taxon>
    </lineage>
</organism>
<name>A0A3A5MRP7_9MICO</name>
<dbReference type="EC" id="2.1.1.72" evidence="1"/>
<accession>A0A3A5MRP7</accession>
<dbReference type="Pfam" id="PF20466">
    <property type="entry name" value="MmeI_TRD"/>
    <property type="match status" value="1"/>
</dbReference>
<evidence type="ECO:0000259" key="6">
    <source>
        <dbReference type="Pfam" id="PF20465"/>
    </source>
</evidence>
<feature type="domain" description="MmeI-like DNA-methyltransferase" evidence="9">
    <location>
        <begin position="343"/>
        <end position="611"/>
    </location>
</feature>
<dbReference type="GO" id="GO:0032259">
    <property type="term" value="P:methylation"/>
    <property type="evidence" value="ECO:0007669"/>
    <property type="project" value="UniProtKB-KW"/>
</dbReference>
<dbReference type="Pfam" id="PF20465">
    <property type="entry name" value="MmeI_hel"/>
    <property type="match status" value="1"/>
</dbReference>
<feature type="domain" description="MmeI-like target recognition" evidence="7">
    <location>
        <begin position="641"/>
        <end position="834"/>
    </location>
</feature>
<dbReference type="PANTHER" id="PTHR33841:SF1">
    <property type="entry name" value="DNA METHYLTRANSFERASE A"/>
    <property type="match status" value="1"/>
</dbReference>
<keyword evidence="11" id="KW-1185">Reference proteome</keyword>
<dbReference type="InterPro" id="IPR046820">
    <property type="entry name" value="MmeI_TRD"/>
</dbReference>
<dbReference type="SUPFAM" id="SSF53335">
    <property type="entry name" value="S-adenosyl-L-methionine-dependent methyltransferases"/>
    <property type="match status" value="1"/>
</dbReference>
<dbReference type="InterPro" id="IPR029063">
    <property type="entry name" value="SAM-dependent_MTases_sf"/>
</dbReference>
<feature type="domain" description="MmeI-like N-terminal" evidence="5">
    <location>
        <begin position="14"/>
        <end position="182"/>
    </location>
</feature>
<evidence type="ECO:0000256" key="2">
    <source>
        <dbReference type="ARBA" id="ARBA00022603"/>
    </source>
</evidence>
<evidence type="ECO:0000259" key="8">
    <source>
        <dbReference type="Pfam" id="PF20467"/>
    </source>
</evidence>
<gene>
    <name evidence="10" type="ORF">D6T64_01440</name>
</gene>
<dbReference type="InterPro" id="IPR046818">
    <property type="entry name" value="MmeI_C"/>
</dbReference>
<dbReference type="RefSeq" id="WP_119970736.1">
    <property type="nucleotide sequence ID" value="NZ_JBHSQA010000032.1"/>
</dbReference>
<dbReference type="Pfam" id="PF20464">
    <property type="entry name" value="MmeI_N"/>
    <property type="match status" value="1"/>
</dbReference>
<feature type="domain" description="MmeI-like helicase spacer" evidence="6">
    <location>
        <begin position="188"/>
        <end position="265"/>
    </location>
</feature>
<evidence type="ECO:0000259" key="9">
    <source>
        <dbReference type="Pfam" id="PF20473"/>
    </source>
</evidence>
<keyword evidence="3 10" id="KW-0808">Transferase</keyword>
<comment type="catalytic activity">
    <reaction evidence="4">
        <text>a 2'-deoxyadenosine in DNA + S-adenosyl-L-methionine = an N(6)-methyl-2'-deoxyadenosine in DNA + S-adenosyl-L-homocysteine + H(+)</text>
        <dbReference type="Rhea" id="RHEA:15197"/>
        <dbReference type="Rhea" id="RHEA-COMP:12418"/>
        <dbReference type="Rhea" id="RHEA-COMP:12419"/>
        <dbReference type="ChEBI" id="CHEBI:15378"/>
        <dbReference type="ChEBI" id="CHEBI:57856"/>
        <dbReference type="ChEBI" id="CHEBI:59789"/>
        <dbReference type="ChEBI" id="CHEBI:90615"/>
        <dbReference type="ChEBI" id="CHEBI:90616"/>
        <dbReference type="EC" id="2.1.1.72"/>
    </reaction>
</comment>
<dbReference type="InterPro" id="IPR050953">
    <property type="entry name" value="N4_N6_ade-DNA_methylase"/>
</dbReference>
<dbReference type="Gene3D" id="3.40.50.150">
    <property type="entry name" value="Vaccinia Virus protein VP39"/>
    <property type="match status" value="1"/>
</dbReference>
<dbReference type="EMBL" id="QZVS01000042">
    <property type="protein sequence ID" value="RJT91655.1"/>
    <property type="molecule type" value="Genomic_DNA"/>
</dbReference>
<evidence type="ECO:0000256" key="3">
    <source>
        <dbReference type="ARBA" id="ARBA00022679"/>
    </source>
</evidence>
<evidence type="ECO:0000259" key="7">
    <source>
        <dbReference type="Pfam" id="PF20466"/>
    </source>
</evidence>